<organism evidence="1">
    <name type="scientific">Rhizophora mucronata</name>
    <name type="common">Asiatic mangrove</name>
    <dbReference type="NCBI Taxonomy" id="61149"/>
    <lineage>
        <taxon>Eukaryota</taxon>
        <taxon>Viridiplantae</taxon>
        <taxon>Streptophyta</taxon>
        <taxon>Embryophyta</taxon>
        <taxon>Tracheophyta</taxon>
        <taxon>Spermatophyta</taxon>
        <taxon>Magnoliopsida</taxon>
        <taxon>eudicotyledons</taxon>
        <taxon>Gunneridae</taxon>
        <taxon>Pentapetalae</taxon>
        <taxon>rosids</taxon>
        <taxon>fabids</taxon>
        <taxon>Malpighiales</taxon>
        <taxon>Rhizophoraceae</taxon>
        <taxon>Rhizophora</taxon>
    </lineage>
</organism>
<dbReference type="EMBL" id="GGEC01001204">
    <property type="protein sequence ID" value="MBW81687.1"/>
    <property type="molecule type" value="Transcribed_RNA"/>
</dbReference>
<sequence length="39" mass="4613">MKNNLSFVAYWPMQMSLPYYFSIGDNCIESLELDYVTTQ</sequence>
<name>A0A2P2IKE7_RHIMU</name>
<dbReference type="AlphaFoldDB" id="A0A2P2IKE7"/>
<reference evidence="1" key="1">
    <citation type="submission" date="2018-02" db="EMBL/GenBank/DDBJ databases">
        <title>Rhizophora mucronata_Transcriptome.</title>
        <authorList>
            <person name="Meera S.P."/>
            <person name="Sreeshan A."/>
            <person name="Augustine A."/>
        </authorList>
    </citation>
    <scope>NUCLEOTIDE SEQUENCE</scope>
    <source>
        <tissue evidence="1">Leaf</tissue>
    </source>
</reference>
<accession>A0A2P2IKE7</accession>
<evidence type="ECO:0000313" key="1">
    <source>
        <dbReference type="EMBL" id="MBW81687.1"/>
    </source>
</evidence>
<proteinExistence type="predicted"/>
<protein>
    <submittedName>
        <fullName evidence="1">Uncharacterized protein</fullName>
    </submittedName>
</protein>